<dbReference type="InterPro" id="IPR036188">
    <property type="entry name" value="FAD/NAD-bd_sf"/>
</dbReference>
<dbReference type="AlphaFoldDB" id="A0A433SPA0"/>
<evidence type="ECO:0008006" key="8">
    <source>
        <dbReference type="Google" id="ProtNLM"/>
    </source>
</evidence>
<dbReference type="PANTHER" id="PTHR23023">
    <property type="entry name" value="DIMETHYLANILINE MONOOXYGENASE"/>
    <property type="match status" value="1"/>
</dbReference>
<keyword evidence="3" id="KW-0274">FAD</keyword>
<dbReference type="OrthoDB" id="6098892at2759"/>
<evidence type="ECO:0000256" key="2">
    <source>
        <dbReference type="ARBA" id="ARBA00022630"/>
    </source>
</evidence>
<keyword evidence="5" id="KW-0560">Oxidoreductase</keyword>
<organism evidence="6 7">
    <name type="scientific">Elysia chlorotica</name>
    <name type="common">Eastern emerald elysia</name>
    <name type="synonym">Sea slug</name>
    <dbReference type="NCBI Taxonomy" id="188477"/>
    <lineage>
        <taxon>Eukaryota</taxon>
        <taxon>Metazoa</taxon>
        <taxon>Spiralia</taxon>
        <taxon>Lophotrochozoa</taxon>
        <taxon>Mollusca</taxon>
        <taxon>Gastropoda</taxon>
        <taxon>Heterobranchia</taxon>
        <taxon>Euthyneura</taxon>
        <taxon>Panpulmonata</taxon>
        <taxon>Sacoglossa</taxon>
        <taxon>Placobranchoidea</taxon>
        <taxon>Plakobranchidae</taxon>
        <taxon>Elysia</taxon>
    </lineage>
</organism>
<name>A0A433SPA0_ELYCH</name>
<dbReference type="STRING" id="188477.A0A433SPA0"/>
<dbReference type="Gene3D" id="3.50.50.60">
    <property type="entry name" value="FAD/NAD(P)-binding domain"/>
    <property type="match status" value="1"/>
</dbReference>
<dbReference type="GO" id="GO:0050660">
    <property type="term" value="F:flavin adenine dinucleotide binding"/>
    <property type="evidence" value="ECO:0007669"/>
    <property type="project" value="InterPro"/>
</dbReference>
<proteinExistence type="inferred from homology"/>
<keyword evidence="7" id="KW-1185">Reference proteome</keyword>
<evidence type="ECO:0000256" key="3">
    <source>
        <dbReference type="ARBA" id="ARBA00022827"/>
    </source>
</evidence>
<dbReference type="InterPro" id="IPR000960">
    <property type="entry name" value="Flavin_mOase"/>
</dbReference>
<accession>A0A433SPA0</accession>
<evidence type="ECO:0000256" key="5">
    <source>
        <dbReference type="ARBA" id="ARBA00023002"/>
    </source>
</evidence>
<feature type="non-terminal residue" evidence="6">
    <location>
        <position position="176"/>
    </location>
</feature>
<protein>
    <recommendedName>
        <fullName evidence="8">Flavin-containing monooxygenase</fullName>
    </recommendedName>
</protein>
<comment type="caution">
    <text evidence="6">The sequence shown here is derived from an EMBL/GenBank/DDBJ whole genome shotgun (WGS) entry which is preliminary data.</text>
</comment>
<evidence type="ECO:0000313" key="7">
    <source>
        <dbReference type="Proteomes" id="UP000271974"/>
    </source>
</evidence>
<dbReference type="InterPro" id="IPR020946">
    <property type="entry name" value="Flavin_mOase-like"/>
</dbReference>
<keyword evidence="4" id="KW-0521">NADP</keyword>
<dbReference type="Pfam" id="PF00743">
    <property type="entry name" value="FMO-like"/>
    <property type="match status" value="1"/>
</dbReference>
<evidence type="ECO:0000256" key="4">
    <source>
        <dbReference type="ARBA" id="ARBA00022857"/>
    </source>
</evidence>
<evidence type="ECO:0000256" key="1">
    <source>
        <dbReference type="ARBA" id="ARBA00009183"/>
    </source>
</evidence>
<evidence type="ECO:0000313" key="6">
    <source>
        <dbReference type="EMBL" id="RUS71080.1"/>
    </source>
</evidence>
<dbReference type="SUPFAM" id="SSF51905">
    <property type="entry name" value="FAD/NAD(P)-binding domain"/>
    <property type="match status" value="1"/>
</dbReference>
<dbReference type="InterPro" id="IPR050346">
    <property type="entry name" value="FMO-like"/>
</dbReference>
<sequence length="176" mass="19647">MAPKCRRVAVVGAGIGGLASIKSCLEEGMEVVAYESRPCVGGVWSGTKDEWTATGPTMYNSLVSNTSKSMTCFSDFPCPASYPPFLPHYLFQEYLVKYAEHFKLLEHIKLNTRVLAVSKTEDHASTGRWRLRLRRTDDLESVTHKVKPQDGTEGQSTLEEWEEEFDGVIVATGFYS</sequence>
<dbReference type="GO" id="GO:0004499">
    <property type="term" value="F:N,N-dimethylaniline monooxygenase activity"/>
    <property type="evidence" value="ECO:0007669"/>
    <property type="project" value="InterPro"/>
</dbReference>
<dbReference type="EMBL" id="RQTK01001276">
    <property type="protein sequence ID" value="RUS71080.1"/>
    <property type="molecule type" value="Genomic_DNA"/>
</dbReference>
<keyword evidence="2" id="KW-0285">Flavoprotein</keyword>
<comment type="similarity">
    <text evidence="1">Belongs to the FMO family.</text>
</comment>
<dbReference type="Proteomes" id="UP000271974">
    <property type="component" value="Unassembled WGS sequence"/>
</dbReference>
<dbReference type="GO" id="GO:0050661">
    <property type="term" value="F:NADP binding"/>
    <property type="evidence" value="ECO:0007669"/>
    <property type="project" value="InterPro"/>
</dbReference>
<dbReference type="PRINTS" id="PR00370">
    <property type="entry name" value="FMOXYGENASE"/>
</dbReference>
<gene>
    <name evidence="6" type="ORF">EGW08_021158</name>
</gene>
<reference evidence="6 7" key="1">
    <citation type="submission" date="2019-01" db="EMBL/GenBank/DDBJ databases">
        <title>A draft genome assembly of the solar-powered sea slug Elysia chlorotica.</title>
        <authorList>
            <person name="Cai H."/>
            <person name="Li Q."/>
            <person name="Fang X."/>
            <person name="Li J."/>
            <person name="Curtis N.E."/>
            <person name="Altenburger A."/>
            <person name="Shibata T."/>
            <person name="Feng M."/>
            <person name="Maeda T."/>
            <person name="Schwartz J.A."/>
            <person name="Shigenobu S."/>
            <person name="Lundholm N."/>
            <person name="Nishiyama T."/>
            <person name="Yang H."/>
            <person name="Hasebe M."/>
            <person name="Li S."/>
            <person name="Pierce S.K."/>
            <person name="Wang J."/>
        </authorList>
    </citation>
    <scope>NUCLEOTIDE SEQUENCE [LARGE SCALE GENOMIC DNA]</scope>
    <source>
        <strain evidence="6">EC2010</strain>
        <tissue evidence="6">Whole organism of an adult</tissue>
    </source>
</reference>